<name>A4S3T4_OSTLU</name>
<dbReference type="Pfam" id="PF00106">
    <property type="entry name" value="adh_short"/>
    <property type="match status" value="1"/>
</dbReference>
<dbReference type="Gramene" id="ABO98442">
    <property type="protein sequence ID" value="ABO98442"/>
    <property type="gene ID" value="OSTLU_6391"/>
</dbReference>
<sequence length="263" mass="28054">LAGKVAVVSGASRGIGRACALALARRGVNVVVAAKSATESATLPGTVHGVARECDAVATHGARAMGCVVNLLDEASILACVARAKARYGRIDVLVNNASALWWQDIEDTPTKKYDLIQGVNARGAFVLTRACLREMRAGGRGGRVISMGPPLPKSYKEYETKTAYYMSKCGMSMVALGAAAEGEKYGVTGNALWPATIVESLASENFELGSRDNWRKADILADCVVELCCDAHTTGQTLIDDEYLQTRGAKFPEDFVKYRCNP</sequence>
<dbReference type="KEGG" id="olu:OSTLU_6391"/>
<dbReference type="PANTHER" id="PTHR42808">
    <property type="entry name" value="HYDROXYSTEROID DEHYDROGENASE-LIKE PROTEIN 2"/>
    <property type="match status" value="1"/>
</dbReference>
<dbReference type="PANTHER" id="PTHR42808:SF4">
    <property type="entry name" value="SHORT CHAIN DEHYDROGENASE"/>
    <property type="match status" value="1"/>
</dbReference>
<reference evidence="1 2" key="1">
    <citation type="journal article" date="2007" name="Proc. Natl. Acad. Sci. U.S.A.">
        <title>The tiny eukaryote Ostreococcus provides genomic insights into the paradox of plankton speciation.</title>
        <authorList>
            <person name="Palenik B."/>
            <person name="Grimwood J."/>
            <person name="Aerts A."/>
            <person name="Rouze P."/>
            <person name="Salamov A."/>
            <person name="Putnam N."/>
            <person name="Dupont C."/>
            <person name="Jorgensen R."/>
            <person name="Derelle E."/>
            <person name="Rombauts S."/>
            <person name="Zhou K."/>
            <person name="Otillar R."/>
            <person name="Merchant S.S."/>
            <person name="Podell S."/>
            <person name="Gaasterland T."/>
            <person name="Napoli C."/>
            <person name="Gendler K."/>
            <person name="Manuell A."/>
            <person name="Tai V."/>
            <person name="Vallon O."/>
            <person name="Piganeau G."/>
            <person name="Jancek S."/>
            <person name="Heijde M."/>
            <person name="Jabbari K."/>
            <person name="Bowler C."/>
            <person name="Lohr M."/>
            <person name="Robbens S."/>
            <person name="Werner G."/>
            <person name="Dubchak I."/>
            <person name="Pazour G.J."/>
            <person name="Ren Q."/>
            <person name="Paulsen I."/>
            <person name="Delwiche C."/>
            <person name="Schmutz J."/>
            <person name="Rokhsar D."/>
            <person name="Van de Peer Y."/>
            <person name="Moreau H."/>
            <person name="Grigoriev I.V."/>
        </authorList>
    </citation>
    <scope>NUCLEOTIDE SEQUENCE [LARGE SCALE GENOMIC DNA]</scope>
    <source>
        <strain evidence="1 2">CCE9901</strain>
    </source>
</reference>
<dbReference type="InterPro" id="IPR036291">
    <property type="entry name" value="NAD(P)-bd_dom_sf"/>
</dbReference>
<dbReference type="AlphaFoldDB" id="A4S3T4"/>
<dbReference type="OrthoDB" id="417891at2759"/>
<dbReference type="InterPro" id="IPR051935">
    <property type="entry name" value="HSDL2"/>
</dbReference>
<dbReference type="RefSeq" id="XP_001420149.1">
    <property type="nucleotide sequence ID" value="XM_001420112.1"/>
</dbReference>
<dbReference type="SUPFAM" id="SSF51735">
    <property type="entry name" value="NAD(P)-binding Rossmann-fold domains"/>
    <property type="match status" value="1"/>
</dbReference>
<dbReference type="HOGENOM" id="CLU_010194_2_2_1"/>
<keyword evidence="2" id="KW-1185">Reference proteome</keyword>
<dbReference type="OMA" id="WWSSVAN"/>
<evidence type="ECO:0000313" key="1">
    <source>
        <dbReference type="EMBL" id="ABO98442.1"/>
    </source>
</evidence>
<accession>A4S3T4</accession>
<proteinExistence type="predicted"/>
<dbReference type="GeneID" id="5004015"/>
<feature type="non-terminal residue" evidence="1">
    <location>
        <position position="1"/>
    </location>
</feature>
<dbReference type="eggNOG" id="KOG0725">
    <property type="taxonomic scope" value="Eukaryota"/>
</dbReference>
<gene>
    <name evidence="1" type="ORF">OSTLU_6391</name>
</gene>
<dbReference type="Gene3D" id="3.40.50.720">
    <property type="entry name" value="NAD(P)-binding Rossmann-like Domain"/>
    <property type="match status" value="1"/>
</dbReference>
<dbReference type="Proteomes" id="UP000001568">
    <property type="component" value="Chromosome 10"/>
</dbReference>
<dbReference type="PRINTS" id="PR00081">
    <property type="entry name" value="GDHRDH"/>
</dbReference>
<dbReference type="STRING" id="436017.A4S3T4"/>
<feature type="non-terminal residue" evidence="1">
    <location>
        <position position="263"/>
    </location>
</feature>
<dbReference type="InterPro" id="IPR002347">
    <property type="entry name" value="SDR_fam"/>
</dbReference>
<dbReference type="EMBL" id="CP000590">
    <property type="protein sequence ID" value="ABO98442.1"/>
    <property type="molecule type" value="Genomic_DNA"/>
</dbReference>
<protein>
    <submittedName>
        <fullName evidence="1">Uncharacterized protein</fullName>
    </submittedName>
</protein>
<evidence type="ECO:0000313" key="2">
    <source>
        <dbReference type="Proteomes" id="UP000001568"/>
    </source>
</evidence>
<organism evidence="1 2">
    <name type="scientific">Ostreococcus lucimarinus (strain CCE9901)</name>
    <dbReference type="NCBI Taxonomy" id="436017"/>
    <lineage>
        <taxon>Eukaryota</taxon>
        <taxon>Viridiplantae</taxon>
        <taxon>Chlorophyta</taxon>
        <taxon>Mamiellophyceae</taxon>
        <taxon>Mamiellales</taxon>
        <taxon>Bathycoccaceae</taxon>
        <taxon>Ostreococcus</taxon>
    </lineage>
</organism>